<feature type="compositionally biased region" description="Basic and acidic residues" evidence="6">
    <location>
        <begin position="26"/>
        <end position="38"/>
    </location>
</feature>
<evidence type="ECO:0000256" key="1">
    <source>
        <dbReference type="ARBA" id="ARBA00022723"/>
    </source>
</evidence>
<dbReference type="GO" id="GO:0006897">
    <property type="term" value="P:endocytosis"/>
    <property type="evidence" value="ECO:0007669"/>
    <property type="project" value="UniProtKB-KW"/>
</dbReference>
<dbReference type="InterPro" id="IPR000306">
    <property type="entry name" value="Znf_FYVE"/>
</dbReference>
<evidence type="ECO:0000256" key="3">
    <source>
        <dbReference type="ARBA" id="ARBA00022833"/>
    </source>
</evidence>
<dbReference type="GO" id="GO:0005096">
    <property type="term" value="F:GTPase activator activity"/>
    <property type="evidence" value="ECO:0007669"/>
    <property type="project" value="InterPro"/>
</dbReference>
<feature type="region of interest" description="Disordered" evidence="6">
    <location>
        <begin position="1"/>
        <end position="38"/>
    </location>
</feature>
<dbReference type="EMBL" id="NNAY01005088">
    <property type="protein sequence ID" value="OXU17019.1"/>
    <property type="molecule type" value="Genomic_DNA"/>
</dbReference>
<evidence type="ECO:0008006" key="11">
    <source>
        <dbReference type="Google" id="ProtNLM"/>
    </source>
</evidence>
<gene>
    <name evidence="9" type="ORF">TSAR_006357</name>
</gene>
<dbReference type="InterPro" id="IPR003914">
    <property type="entry name" value="Rabaptin"/>
</dbReference>
<dbReference type="InterPro" id="IPR011011">
    <property type="entry name" value="Znf_FYVE_PHD"/>
</dbReference>
<proteinExistence type="predicted"/>
<evidence type="ECO:0000313" key="10">
    <source>
        <dbReference type="Proteomes" id="UP000215335"/>
    </source>
</evidence>
<dbReference type="AlphaFoldDB" id="A0A232EF78"/>
<comment type="caution">
    <text evidence="9">The sequence shown here is derived from an EMBL/GenBank/DDBJ whole genome shotgun (WGS) entry which is preliminary data.</text>
</comment>
<dbReference type="SMART" id="SM00064">
    <property type="entry name" value="FYVE"/>
    <property type="match status" value="1"/>
</dbReference>
<feature type="region of interest" description="Disordered" evidence="6">
    <location>
        <begin position="59"/>
        <end position="79"/>
    </location>
</feature>
<keyword evidence="10" id="KW-1185">Reference proteome</keyword>
<dbReference type="SUPFAM" id="SSF57903">
    <property type="entry name" value="FYVE/PHD zinc finger"/>
    <property type="match status" value="1"/>
</dbReference>
<reference evidence="9 10" key="1">
    <citation type="journal article" date="2017" name="Curr. Biol.">
        <title>The Evolution of Venom by Co-option of Single-Copy Genes.</title>
        <authorList>
            <person name="Martinson E.O."/>
            <person name="Mrinalini"/>
            <person name="Kelkar Y.D."/>
            <person name="Chang C.H."/>
            <person name="Werren J.H."/>
        </authorList>
    </citation>
    <scope>NUCLEOTIDE SEQUENCE [LARGE SCALE GENOMIC DNA]</scope>
    <source>
        <strain evidence="9 10">Alberta</strain>
        <tissue evidence="9">Whole body</tissue>
    </source>
</reference>
<feature type="domain" description="FYVE-type" evidence="8">
    <location>
        <begin position="523"/>
        <end position="583"/>
    </location>
</feature>
<dbReference type="InterPro" id="IPR017455">
    <property type="entry name" value="Znf_FYVE-rel"/>
</dbReference>
<dbReference type="STRING" id="543379.A0A232EF78"/>
<dbReference type="CDD" id="cd15739">
    <property type="entry name" value="FYVE_RABE_unchar"/>
    <property type="match status" value="1"/>
</dbReference>
<dbReference type="FunFam" id="1.20.5.730:FF:000005">
    <property type="entry name" value="RABaptiN (Rab effector)"/>
    <property type="match status" value="1"/>
</dbReference>
<dbReference type="GO" id="GO:0008083">
    <property type="term" value="F:growth factor activity"/>
    <property type="evidence" value="ECO:0007669"/>
    <property type="project" value="InterPro"/>
</dbReference>
<name>A0A232EF78_9HYME</name>
<dbReference type="PROSITE" id="PS50178">
    <property type="entry name" value="ZF_FYVE"/>
    <property type="match status" value="1"/>
</dbReference>
<evidence type="ECO:0000313" key="9">
    <source>
        <dbReference type="EMBL" id="OXU17019.1"/>
    </source>
</evidence>
<accession>A0A232EF78</accession>
<evidence type="ECO:0000259" key="8">
    <source>
        <dbReference type="PROSITE" id="PS50178"/>
    </source>
</evidence>
<dbReference type="InterPro" id="IPR013083">
    <property type="entry name" value="Znf_RING/FYVE/PHD"/>
</dbReference>
<dbReference type="Pfam" id="PF01363">
    <property type="entry name" value="FYVE"/>
    <property type="match status" value="1"/>
</dbReference>
<feature type="region of interest" description="Disordered" evidence="6">
    <location>
        <begin position="185"/>
        <end position="206"/>
    </location>
</feature>
<dbReference type="Pfam" id="PF09311">
    <property type="entry name" value="Rab5-bind"/>
    <property type="match status" value="2"/>
</dbReference>
<dbReference type="PROSITE" id="PS50089">
    <property type="entry name" value="ZF_RING_2"/>
    <property type="match status" value="1"/>
</dbReference>
<keyword evidence="5" id="KW-0175">Coiled coil</keyword>
<dbReference type="PANTHER" id="PTHR31179:SF7">
    <property type="entry name" value="FYVE-TYPE DOMAIN-CONTAINING PROTEIN"/>
    <property type="match status" value="1"/>
</dbReference>
<feature type="compositionally biased region" description="Polar residues" evidence="6">
    <location>
        <begin position="1"/>
        <end position="11"/>
    </location>
</feature>
<dbReference type="GO" id="GO:0008270">
    <property type="term" value="F:zinc ion binding"/>
    <property type="evidence" value="ECO:0007669"/>
    <property type="project" value="UniProtKB-KW"/>
</dbReference>
<dbReference type="SUPFAM" id="SSF103652">
    <property type="entry name" value="G protein-binding domain"/>
    <property type="match status" value="1"/>
</dbReference>
<sequence length="595" mass="69179">MDSTESGAQPDQDTKEEAENAPDATEDVHEKVKRLEAMNNQMREEFDVQRAKMKELFLQKEEDAKKQMEENSKLQEENSKLQHELNEVKSQLVIVDIKTQNDIDLEKRKAEDEIASLQQIITSTVQDSSTTRKEYESRISKLKEENNNLRLQLMQSSSLDGPQISLSTMTKSLAKKVASQLGADSLSLGSENEDSSSKSKRHADEDAEVLRSLVVPLEEEITALKEKLRTTDDELQKYKEKEEQIHNKQLRAKESGSWENTCDMCSNYEAQLQRMQMEAKDLKKQLQETEQMLQSQKQDLAKEVEFRKGMEEKWNEKKEEHKAEVTNLTSSVKLAKQTIDELKQQYNQTKESITKELSRLTKEREEVQKHLEQLQNQNEYLMGKHSKHSEHYQYEHINMPNNVEELHVSILQIREELIVATIAKEEAERKCRSLECELELLHDQIEQDNHEKEKKEAELQSMIESASKTDLVVAELKQQITNLQQELNTGEQTQKDFVRLTQSLQVQLQKIRDSEKEVRWQYEDDVDECPTCHTTFTLAKKKDKMHCRHCGQIFCQSCLNNVVKSGPKQRPSRVCNVCHTLLVQETAPYFSRDPP</sequence>
<dbReference type="Gene3D" id="1.20.5.730">
    <property type="entry name" value="Single helix bin"/>
    <property type="match status" value="1"/>
</dbReference>
<feature type="coiled-coil region" evidence="5">
    <location>
        <begin position="221"/>
        <end position="384"/>
    </location>
</feature>
<evidence type="ECO:0000256" key="6">
    <source>
        <dbReference type="SAM" id="MobiDB-lite"/>
    </source>
</evidence>
<evidence type="ECO:0000256" key="4">
    <source>
        <dbReference type="PROSITE-ProRule" id="PRU00175"/>
    </source>
</evidence>
<dbReference type="GO" id="GO:0005769">
    <property type="term" value="C:early endosome"/>
    <property type="evidence" value="ECO:0007669"/>
    <property type="project" value="UniProtKB-SubCell"/>
</dbReference>
<dbReference type="PANTHER" id="PTHR31179">
    <property type="entry name" value="RAB GTPASE-BINDING EFFECTOR PROTEIN"/>
    <property type="match status" value="1"/>
</dbReference>
<feature type="domain" description="RING-type" evidence="7">
    <location>
        <begin position="529"/>
        <end position="579"/>
    </location>
</feature>
<dbReference type="Gene3D" id="3.30.40.10">
    <property type="entry name" value="Zinc/RING finger domain, C3HC4 (zinc finger)"/>
    <property type="match status" value="1"/>
</dbReference>
<dbReference type="Proteomes" id="UP000215335">
    <property type="component" value="Unassembled WGS sequence"/>
</dbReference>
<evidence type="ECO:0000256" key="2">
    <source>
        <dbReference type="ARBA" id="ARBA00022771"/>
    </source>
</evidence>
<keyword evidence="2 4" id="KW-0863">Zinc-finger</keyword>
<evidence type="ECO:0000259" key="7">
    <source>
        <dbReference type="PROSITE" id="PS50089"/>
    </source>
</evidence>
<protein>
    <recommendedName>
        <fullName evidence="11">FYVE-type domain-containing protein</fullName>
    </recommendedName>
</protein>
<organism evidence="9 10">
    <name type="scientific">Trichomalopsis sarcophagae</name>
    <dbReference type="NCBI Taxonomy" id="543379"/>
    <lineage>
        <taxon>Eukaryota</taxon>
        <taxon>Metazoa</taxon>
        <taxon>Ecdysozoa</taxon>
        <taxon>Arthropoda</taxon>
        <taxon>Hexapoda</taxon>
        <taxon>Insecta</taxon>
        <taxon>Pterygota</taxon>
        <taxon>Neoptera</taxon>
        <taxon>Endopterygota</taxon>
        <taxon>Hymenoptera</taxon>
        <taxon>Apocrita</taxon>
        <taxon>Proctotrupomorpha</taxon>
        <taxon>Chalcidoidea</taxon>
        <taxon>Pteromalidae</taxon>
        <taxon>Pteromalinae</taxon>
        <taxon>Trichomalopsis</taxon>
    </lineage>
</organism>
<keyword evidence="1" id="KW-0479">Metal-binding</keyword>
<dbReference type="InterPro" id="IPR015390">
    <property type="entry name" value="Rabaptin_Rab5-bd_dom"/>
</dbReference>
<dbReference type="InterPro" id="IPR001841">
    <property type="entry name" value="Znf_RING"/>
</dbReference>
<feature type="coiled-coil region" evidence="5">
    <location>
        <begin position="410"/>
        <end position="493"/>
    </location>
</feature>
<keyword evidence="3" id="KW-0862">Zinc</keyword>
<dbReference type="GO" id="GO:0015031">
    <property type="term" value="P:protein transport"/>
    <property type="evidence" value="ECO:0007669"/>
    <property type="project" value="UniProtKB-KW"/>
</dbReference>
<dbReference type="OrthoDB" id="79940at2759"/>
<evidence type="ECO:0000256" key="5">
    <source>
        <dbReference type="SAM" id="Coils"/>
    </source>
</evidence>